<evidence type="ECO:0000313" key="3">
    <source>
        <dbReference type="Proteomes" id="UP000326924"/>
    </source>
</evidence>
<dbReference type="OrthoDB" id="438641at2759"/>
<dbReference type="Proteomes" id="UP000326924">
    <property type="component" value="Unassembled WGS sequence"/>
</dbReference>
<feature type="region of interest" description="Disordered" evidence="1">
    <location>
        <begin position="73"/>
        <end position="112"/>
    </location>
</feature>
<comment type="caution">
    <text evidence="2">The sequence shown here is derived from an EMBL/GenBank/DDBJ whole genome shotgun (WGS) entry which is preliminary data.</text>
</comment>
<dbReference type="PANTHER" id="PTHR12197">
    <property type="entry name" value="HISTONE-LYSINE N-METHYLTRANSFERASE SMYD"/>
    <property type="match status" value="1"/>
</dbReference>
<dbReference type="InterPro" id="IPR046341">
    <property type="entry name" value="SET_dom_sf"/>
</dbReference>
<name>A0A5J5EDS8_9PEZI</name>
<sequence length="584" mass="64003">MPQAQAHSPPTEATALAALTQQLADGNNAYDPELYLARARVYLDLDYPDLAAGDAYRAVLLCDYLRDYSDEGEISLDSEEEKPSSDATPSSQSSENSEDEDEDEDEDEGPRSDLEEFHAATEALTHLRASGTPSTLLPHLEEASLHLLCLSLLRVGCSTDATHYLRLGQRRFPSSPHFPALISSLPATPSTGRARRFVYPWNHHEPDRFSAETVSYLNTHIVPRSSAAVEVRVVNLPLLSETAEVLGETKHLGVFALRDIAPGELCMAEESALTVVTDPSEGGLCEYCGSRWRAPPQRSRPMLKLPGQCAPASSQVPDTPEPQRETFTCDLCADAEAAGIEAVVPTWCSAACRDKAMAKYHPALCSRPIAPLHRAAQNKSSSITTGTQAGGTVYALLLLKTFAMALVQNTHPLSLEETRFLYGVPPVEEGDLRIGWGYEENIRSALSILEALRIDVFSGRHPSLAPSSDGEWWDTWVINTLLAKFRGVASGRQNEAGETEAAAAHTLYSLVNHDCEPSVRWECAGVMKFWGEGKGVKRGEELHSCYCDKSLPVKERREWMMGCLGGACMCARCLREEKGEREKN</sequence>
<reference evidence="2 3" key="1">
    <citation type="submission" date="2019-09" db="EMBL/GenBank/DDBJ databases">
        <title>Draft genome of the ectomycorrhizal ascomycete Sphaerosporella brunnea.</title>
        <authorList>
            <consortium name="DOE Joint Genome Institute"/>
            <person name="Benucci G.M."/>
            <person name="Marozzi G."/>
            <person name="Antonielli L."/>
            <person name="Sanchez S."/>
            <person name="Marco P."/>
            <person name="Wang X."/>
            <person name="Falini L.B."/>
            <person name="Barry K."/>
            <person name="Haridas S."/>
            <person name="Lipzen A."/>
            <person name="Labutti K."/>
            <person name="Grigoriev I.V."/>
            <person name="Murat C."/>
            <person name="Martin F."/>
            <person name="Albertini E."/>
            <person name="Donnini D."/>
            <person name="Bonito G."/>
        </authorList>
    </citation>
    <scope>NUCLEOTIDE SEQUENCE [LARGE SCALE GENOMIC DNA]</scope>
    <source>
        <strain evidence="2 3">Sb_GMNB300</strain>
    </source>
</reference>
<protein>
    <recommendedName>
        <fullName evidence="4">SET domain-containing protein</fullName>
    </recommendedName>
</protein>
<proteinExistence type="predicted"/>
<dbReference type="InParanoid" id="A0A5J5EDS8"/>
<dbReference type="GO" id="GO:0005634">
    <property type="term" value="C:nucleus"/>
    <property type="evidence" value="ECO:0007669"/>
    <property type="project" value="TreeGrafter"/>
</dbReference>
<evidence type="ECO:0000256" key="1">
    <source>
        <dbReference type="SAM" id="MobiDB-lite"/>
    </source>
</evidence>
<dbReference type="AlphaFoldDB" id="A0A5J5EDS8"/>
<dbReference type="InterPro" id="IPR050869">
    <property type="entry name" value="H3K4_H4K5_MeTrfase"/>
</dbReference>
<accession>A0A5J5EDS8</accession>
<dbReference type="Gene3D" id="2.170.270.10">
    <property type="entry name" value="SET domain"/>
    <property type="match status" value="1"/>
</dbReference>
<organism evidence="2 3">
    <name type="scientific">Sphaerosporella brunnea</name>
    <dbReference type="NCBI Taxonomy" id="1250544"/>
    <lineage>
        <taxon>Eukaryota</taxon>
        <taxon>Fungi</taxon>
        <taxon>Dikarya</taxon>
        <taxon>Ascomycota</taxon>
        <taxon>Pezizomycotina</taxon>
        <taxon>Pezizomycetes</taxon>
        <taxon>Pezizales</taxon>
        <taxon>Pyronemataceae</taxon>
        <taxon>Sphaerosporella</taxon>
    </lineage>
</organism>
<keyword evidence="3" id="KW-1185">Reference proteome</keyword>
<feature type="compositionally biased region" description="Acidic residues" evidence="1">
    <location>
        <begin position="96"/>
        <end position="108"/>
    </location>
</feature>
<dbReference type="PANTHER" id="PTHR12197:SF273">
    <property type="entry name" value="MYND-TYPE ZINC FINGER PROTEIN SAMB"/>
    <property type="match status" value="1"/>
</dbReference>
<dbReference type="EMBL" id="VXIS01000492">
    <property type="protein sequence ID" value="KAA8893139.1"/>
    <property type="molecule type" value="Genomic_DNA"/>
</dbReference>
<dbReference type="SUPFAM" id="SSF82199">
    <property type="entry name" value="SET domain"/>
    <property type="match status" value="1"/>
</dbReference>
<gene>
    <name evidence="2" type="ORF">FN846DRAFT_923843</name>
</gene>
<feature type="compositionally biased region" description="Low complexity" evidence="1">
    <location>
        <begin position="85"/>
        <end position="95"/>
    </location>
</feature>
<evidence type="ECO:0008006" key="4">
    <source>
        <dbReference type="Google" id="ProtNLM"/>
    </source>
</evidence>
<evidence type="ECO:0000313" key="2">
    <source>
        <dbReference type="EMBL" id="KAA8893139.1"/>
    </source>
</evidence>